<dbReference type="CDD" id="cd05269">
    <property type="entry name" value="TMR_SDR_a"/>
    <property type="match status" value="1"/>
</dbReference>
<dbReference type="OrthoDB" id="9780595at2"/>
<dbReference type="InterPro" id="IPR052718">
    <property type="entry name" value="NmrA-type_oxidoreductase"/>
</dbReference>
<dbReference type="InterPro" id="IPR036291">
    <property type="entry name" value="NAD(P)-bd_dom_sf"/>
</dbReference>
<evidence type="ECO:0000259" key="1">
    <source>
        <dbReference type="Pfam" id="PF05368"/>
    </source>
</evidence>
<comment type="caution">
    <text evidence="2">The sequence shown here is derived from an EMBL/GenBank/DDBJ whole genome shotgun (WGS) entry which is preliminary data.</text>
</comment>
<organism evidence="2 3">
    <name type="scientific">Flavilitoribacter nigricans (strain ATCC 23147 / DSM 23189 / NBRC 102662 / NCIMB 1420 / SS-2)</name>
    <name type="common">Lewinella nigricans</name>
    <dbReference type="NCBI Taxonomy" id="1122177"/>
    <lineage>
        <taxon>Bacteria</taxon>
        <taxon>Pseudomonadati</taxon>
        <taxon>Bacteroidota</taxon>
        <taxon>Saprospiria</taxon>
        <taxon>Saprospirales</taxon>
        <taxon>Lewinellaceae</taxon>
        <taxon>Flavilitoribacter</taxon>
    </lineage>
</organism>
<evidence type="ECO:0000313" key="2">
    <source>
        <dbReference type="EMBL" id="PHN05416.1"/>
    </source>
</evidence>
<protein>
    <submittedName>
        <fullName evidence="2">NAD(P)-dependent oxidoreductase</fullName>
    </submittedName>
</protein>
<dbReference type="PANTHER" id="PTHR47129">
    <property type="entry name" value="QUINONE OXIDOREDUCTASE 2"/>
    <property type="match status" value="1"/>
</dbReference>
<evidence type="ECO:0000313" key="3">
    <source>
        <dbReference type="Proteomes" id="UP000223913"/>
    </source>
</evidence>
<dbReference type="EMBL" id="PDUD01000021">
    <property type="protein sequence ID" value="PHN05416.1"/>
    <property type="molecule type" value="Genomic_DNA"/>
</dbReference>
<dbReference type="RefSeq" id="WP_099150993.1">
    <property type="nucleotide sequence ID" value="NZ_PDUD01000021.1"/>
</dbReference>
<dbReference type="Gene3D" id="3.90.25.10">
    <property type="entry name" value="UDP-galactose 4-epimerase, domain 1"/>
    <property type="match status" value="1"/>
</dbReference>
<name>A0A2D0NAK7_FLAN2</name>
<dbReference type="Gene3D" id="3.40.50.720">
    <property type="entry name" value="NAD(P)-binding Rossmann-like Domain"/>
    <property type="match status" value="1"/>
</dbReference>
<sequence>MILVTGATGNFGSAAIDHLLDKGVAPETISALVRDTAKAESLKEKGIHIKVGNYDDPASLVAAMEGMEKLLLVSGSDVGNRLDQHKRAIDAAKAAGVKHVVYTSFTRKNETDSNPLGILGASHIETDRYLQASGLNYTIMLNSLYADVLPMFLGEQVLENGVFYPAGDGQVAFVTRDDMAEAAAAVLTTAGHENKAYKIVHTENYTFQDVADYLSEITGKTVPYLKPDIEVYREALTNAGVPAEYIGMFVAFGEAIQQGEFASNGSDLESLLGRKPTDLKTYLQTVYG</sequence>
<dbReference type="AlphaFoldDB" id="A0A2D0NAK7"/>
<reference evidence="2 3" key="1">
    <citation type="submission" date="2017-10" db="EMBL/GenBank/DDBJ databases">
        <title>The draft genome sequence of Lewinella nigricans NBRC 102662.</title>
        <authorList>
            <person name="Wang K."/>
        </authorList>
    </citation>
    <scope>NUCLEOTIDE SEQUENCE [LARGE SCALE GENOMIC DNA]</scope>
    <source>
        <strain evidence="2 3">NBRC 102662</strain>
    </source>
</reference>
<feature type="domain" description="NmrA-like" evidence="1">
    <location>
        <begin position="2"/>
        <end position="283"/>
    </location>
</feature>
<dbReference type="InterPro" id="IPR008030">
    <property type="entry name" value="NmrA-like"/>
</dbReference>
<accession>A0A2D0NAK7</accession>
<keyword evidence="3" id="KW-1185">Reference proteome</keyword>
<dbReference type="Pfam" id="PF05368">
    <property type="entry name" value="NmrA"/>
    <property type="match status" value="1"/>
</dbReference>
<dbReference type="Proteomes" id="UP000223913">
    <property type="component" value="Unassembled WGS sequence"/>
</dbReference>
<gene>
    <name evidence="2" type="ORF">CRP01_15575</name>
</gene>
<dbReference type="PANTHER" id="PTHR47129:SF1">
    <property type="entry name" value="NMRA-LIKE DOMAIN-CONTAINING PROTEIN"/>
    <property type="match status" value="1"/>
</dbReference>
<dbReference type="SUPFAM" id="SSF51735">
    <property type="entry name" value="NAD(P)-binding Rossmann-fold domains"/>
    <property type="match status" value="1"/>
</dbReference>
<proteinExistence type="predicted"/>